<dbReference type="InterPro" id="IPR036188">
    <property type="entry name" value="FAD/NAD-bd_sf"/>
</dbReference>
<gene>
    <name evidence="6" type="ORF">Z520_05493</name>
</gene>
<dbReference type="AlphaFoldDB" id="A0A0D2JZT4"/>
<keyword evidence="5" id="KW-0411">Iron-sulfur</keyword>
<dbReference type="Pfam" id="PF12831">
    <property type="entry name" value="FAD_oxidored"/>
    <property type="match status" value="1"/>
</dbReference>
<name>A0A0D2JZT4_9EURO</name>
<evidence type="ECO:0000256" key="5">
    <source>
        <dbReference type="ARBA" id="ARBA00023014"/>
    </source>
</evidence>
<dbReference type="PANTHER" id="PTHR43498">
    <property type="entry name" value="FERREDOXIN:COB-COM HETERODISULFIDE REDUCTASE SUBUNIT A"/>
    <property type="match status" value="1"/>
</dbReference>
<dbReference type="OrthoDB" id="6612291at2759"/>
<dbReference type="VEuPathDB" id="FungiDB:Z520_05493"/>
<evidence type="ECO:0000256" key="1">
    <source>
        <dbReference type="ARBA" id="ARBA00022485"/>
    </source>
</evidence>
<evidence type="ECO:0000256" key="3">
    <source>
        <dbReference type="ARBA" id="ARBA00023002"/>
    </source>
</evidence>
<accession>A0A0D2JZT4</accession>
<evidence type="ECO:0000256" key="4">
    <source>
        <dbReference type="ARBA" id="ARBA00023004"/>
    </source>
</evidence>
<keyword evidence="3" id="KW-0560">Oxidoreductase</keyword>
<keyword evidence="4" id="KW-0408">Iron</keyword>
<evidence type="ECO:0008006" key="8">
    <source>
        <dbReference type="Google" id="ProtNLM"/>
    </source>
</evidence>
<dbReference type="EMBL" id="KN848070">
    <property type="protein sequence ID" value="KIX99032.1"/>
    <property type="molecule type" value="Genomic_DNA"/>
</dbReference>
<reference evidence="6 7" key="1">
    <citation type="submission" date="2015-01" db="EMBL/GenBank/DDBJ databases">
        <title>The Genome Sequence of Fonsecaea multimorphosa CBS 102226.</title>
        <authorList>
            <consortium name="The Broad Institute Genomics Platform"/>
            <person name="Cuomo C."/>
            <person name="de Hoog S."/>
            <person name="Gorbushina A."/>
            <person name="Stielow B."/>
            <person name="Teixiera M."/>
            <person name="Abouelleil A."/>
            <person name="Chapman S.B."/>
            <person name="Priest M."/>
            <person name="Young S.K."/>
            <person name="Wortman J."/>
            <person name="Nusbaum C."/>
            <person name="Birren B."/>
        </authorList>
    </citation>
    <scope>NUCLEOTIDE SEQUENCE [LARGE SCALE GENOMIC DNA]</scope>
    <source>
        <strain evidence="6 7">CBS 102226</strain>
    </source>
</reference>
<dbReference type="PANTHER" id="PTHR43498:SF1">
    <property type="entry name" value="COB--COM HETERODISULFIDE REDUCTASE IRON-SULFUR SUBUNIT A"/>
    <property type="match status" value="1"/>
</dbReference>
<dbReference type="GO" id="GO:0051539">
    <property type="term" value="F:4 iron, 4 sulfur cluster binding"/>
    <property type="evidence" value="ECO:0007669"/>
    <property type="project" value="UniProtKB-KW"/>
</dbReference>
<keyword evidence="2" id="KW-0479">Metal-binding</keyword>
<dbReference type="RefSeq" id="XP_016633155.1">
    <property type="nucleotide sequence ID" value="XM_016775996.1"/>
</dbReference>
<dbReference type="InterPro" id="IPR039650">
    <property type="entry name" value="HdrA-like"/>
</dbReference>
<dbReference type="GO" id="GO:0016491">
    <property type="term" value="F:oxidoreductase activity"/>
    <property type="evidence" value="ECO:0007669"/>
    <property type="project" value="UniProtKB-KW"/>
</dbReference>
<dbReference type="Proteomes" id="UP000053411">
    <property type="component" value="Unassembled WGS sequence"/>
</dbReference>
<evidence type="ECO:0000313" key="6">
    <source>
        <dbReference type="EMBL" id="KIX99032.1"/>
    </source>
</evidence>
<evidence type="ECO:0000313" key="7">
    <source>
        <dbReference type="Proteomes" id="UP000053411"/>
    </source>
</evidence>
<evidence type="ECO:0000256" key="2">
    <source>
        <dbReference type="ARBA" id="ARBA00022723"/>
    </source>
</evidence>
<sequence length="445" mass="48110">MPMATSEVPQIEEYEVVIAGGGAAGIGAAVGARQAVPEARILLVESEGCLGGAATHRGVVSYCGLSTIEDNPRQAVGAIWEEIRDKLLPMAGTSERPVRHRGIFQVIEPECLKLVLDDMMAKYNIQVLLHTTIVGATRLPSGKVGKIQIQERRGRRDIFAKAFVDCSGDADLAFHCGASTRYGNHGTVNLGSLATRFGGIPSSTTCSASMWRDAILTAKSKNPELQKLVRKNQSVLIRLPLSGDIVAFLASASYDARDSSSITTAEVSGRRQAQAYLEILRKLPGHENMYLVSTGPNFGTRESRHINSMYRLTEEDIMSNRHFPDCIALGAWGMEFHDPDQRDWESSFKLPPKATFEIPLRSLRSEDTPNLFVAGRCVDCDRGAGSAVRVMGTALATGQAAGVAASFAALRGVEGNWDSREVQNCLRSNGALLDTAFLPKLGYLV</sequence>
<dbReference type="Gene3D" id="3.50.50.60">
    <property type="entry name" value="FAD/NAD(P)-binding domain"/>
    <property type="match status" value="1"/>
</dbReference>
<organism evidence="6 7">
    <name type="scientific">Fonsecaea multimorphosa CBS 102226</name>
    <dbReference type="NCBI Taxonomy" id="1442371"/>
    <lineage>
        <taxon>Eukaryota</taxon>
        <taxon>Fungi</taxon>
        <taxon>Dikarya</taxon>
        <taxon>Ascomycota</taxon>
        <taxon>Pezizomycotina</taxon>
        <taxon>Eurotiomycetes</taxon>
        <taxon>Chaetothyriomycetidae</taxon>
        <taxon>Chaetothyriales</taxon>
        <taxon>Herpotrichiellaceae</taxon>
        <taxon>Fonsecaea</taxon>
    </lineage>
</organism>
<keyword evidence="7" id="KW-1185">Reference proteome</keyword>
<keyword evidence="1" id="KW-0004">4Fe-4S</keyword>
<dbReference type="GeneID" id="27711239"/>
<protein>
    <recommendedName>
        <fullName evidence="8">FAD-dependent oxidoreductase 2 FAD binding domain-containing protein</fullName>
    </recommendedName>
</protein>
<dbReference type="GO" id="GO:0046872">
    <property type="term" value="F:metal ion binding"/>
    <property type="evidence" value="ECO:0007669"/>
    <property type="project" value="UniProtKB-KW"/>
</dbReference>
<proteinExistence type="predicted"/>
<dbReference type="SUPFAM" id="SSF51905">
    <property type="entry name" value="FAD/NAD(P)-binding domain"/>
    <property type="match status" value="1"/>
</dbReference>